<dbReference type="Gene3D" id="2.60.120.10">
    <property type="entry name" value="Jelly Rolls"/>
    <property type="match status" value="2"/>
</dbReference>
<name>A0A127ZET3_9BASI</name>
<comment type="similarity">
    <text evidence="4">Belongs to the mannose-6-phosphate isomerase type 1 family.</text>
</comment>
<feature type="domain" description="Phosphomannose isomerase type I helical insertion" evidence="16">
    <location>
        <begin position="203"/>
        <end position="283"/>
    </location>
</feature>
<evidence type="ECO:0000256" key="3">
    <source>
        <dbReference type="ARBA" id="ARBA00004666"/>
    </source>
</evidence>
<dbReference type="SUPFAM" id="SSF51182">
    <property type="entry name" value="RmlC-like cupins"/>
    <property type="match status" value="1"/>
</dbReference>
<evidence type="ECO:0000259" key="15">
    <source>
        <dbReference type="Pfam" id="PF20511"/>
    </source>
</evidence>
<evidence type="ECO:0000256" key="8">
    <source>
        <dbReference type="ARBA" id="ARBA00022833"/>
    </source>
</evidence>
<dbReference type="CDD" id="cd07011">
    <property type="entry name" value="cupin_PMI_type_I_N"/>
    <property type="match status" value="1"/>
</dbReference>
<dbReference type="InterPro" id="IPR014710">
    <property type="entry name" value="RmlC-like_jellyroll"/>
</dbReference>
<dbReference type="GO" id="GO:0004476">
    <property type="term" value="F:mannose-6-phosphate isomerase activity"/>
    <property type="evidence" value="ECO:0007669"/>
    <property type="project" value="UniProtKB-EC"/>
</dbReference>
<dbReference type="Gene3D" id="1.10.441.10">
    <property type="entry name" value="Phosphomannose Isomerase, domain 2"/>
    <property type="match status" value="1"/>
</dbReference>
<evidence type="ECO:0000256" key="5">
    <source>
        <dbReference type="ARBA" id="ARBA00011956"/>
    </source>
</evidence>
<dbReference type="InterPro" id="IPR046458">
    <property type="entry name" value="PMI_typeI_hel"/>
</dbReference>
<evidence type="ECO:0000256" key="13">
    <source>
        <dbReference type="PIRSR" id="PIRSR001480-2"/>
    </source>
</evidence>
<proteinExistence type="inferred from homology"/>
<dbReference type="GO" id="GO:0005829">
    <property type="term" value="C:cytosol"/>
    <property type="evidence" value="ECO:0007669"/>
    <property type="project" value="TreeGrafter"/>
</dbReference>
<dbReference type="InterPro" id="IPR016305">
    <property type="entry name" value="Mannose-6-P_Isomerase"/>
</dbReference>
<dbReference type="PANTHER" id="PTHR10309:SF0">
    <property type="entry name" value="MANNOSE-6-PHOSPHATE ISOMERASE"/>
    <property type="match status" value="1"/>
</dbReference>
<gene>
    <name evidence="17" type="ORF">SPSC_04464</name>
</gene>
<dbReference type="Pfam" id="PF20511">
    <property type="entry name" value="PMI_typeI_cat"/>
    <property type="match status" value="1"/>
</dbReference>
<dbReference type="GO" id="GO:0008270">
    <property type="term" value="F:zinc ion binding"/>
    <property type="evidence" value="ECO:0007669"/>
    <property type="project" value="InterPro"/>
</dbReference>
<evidence type="ECO:0000256" key="9">
    <source>
        <dbReference type="ARBA" id="ARBA00023235"/>
    </source>
</evidence>
<dbReference type="PROSITE" id="PS00966">
    <property type="entry name" value="PMI_I_2"/>
    <property type="match status" value="1"/>
</dbReference>
<comment type="cofactor">
    <cofactor evidence="13">
        <name>Zn(2+)</name>
        <dbReference type="ChEBI" id="CHEBI:29105"/>
    </cofactor>
    <text evidence="13">Binds 1 zinc ion per subunit.</text>
</comment>
<feature type="domain" description="Phosphomannose isomerase type I catalytic" evidence="15">
    <location>
        <begin position="29"/>
        <end position="181"/>
    </location>
</feature>
<feature type="binding site" evidence="13">
    <location>
        <position position="164"/>
    </location>
    <ligand>
        <name>Zn(2+)</name>
        <dbReference type="ChEBI" id="CHEBI:29105"/>
    </ligand>
</feature>
<comment type="catalytic activity">
    <reaction evidence="1">
        <text>D-mannose 6-phosphate = D-fructose 6-phosphate</text>
        <dbReference type="Rhea" id="RHEA:12356"/>
        <dbReference type="ChEBI" id="CHEBI:58735"/>
        <dbReference type="ChEBI" id="CHEBI:61527"/>
        <dbReference type="EC" id="5.3.1.8"/>
    </reaction>
</comment>
<dbReference type="InterPro" id="IPR046457">
    <property type="entry name" value="PMI_typeI_cat"/>
</dbReference>
<evidence type="ECO:0000256" key="7">
    <source>
        <dbReference type="ARBA" id="ARBA00022723"/>
    </source>
</evidence>
<dbReference type="InterPro" id="IPR001250">
    <property type="entry name" value="Man6P_Isoase-1"/>
</dbReference>
<evidence type="ECO:0000313" key="17">
    <source>
        <dbReference type="EMBL" id="CDU24631.1"/>
    </source>
</evidence>
<dbReference type="PROSITE" id="PS00965">
    <property type="entry name" value="PMI_I_1"/>
    <property type="match status" value="1"/>
</dbReference>
<evidence type="ECO:0000256" key="10">
    <source>
        <dbReference type="ARBA" id="ARBA00029741"/>
    </source>
</evidence>
<keyword evidence="9 17" id="KW-0413">Isomerase</keyword>
<dbReference type="NCBIfam" id="TIGR00218">
    <property type="entry name" value="manA"/>
    <property type="match status" value="1"/>
</dbReference>
<evidence type="ECO:0000256" key="4">
    <source>
        <dbReference type="ARBA" id="ARBA00010772"/>
    </source>
</evidence>
<protein>
    <recommendedName>
        <fullName evidence="6">Mannose-6-phosphate isomerase</fullName>
        <ecNumber evidence="5">5.3.1.8</ecNumber>
    </recommendedName>
    <alternativeName>
        <fullName evidence="10">Phosphohexomutase</fullName>
    </alternativeName>
    <alternativeName>
        <fullName evidence="11">Phosphomannose isomerase</fullName>
    </alternativeName>
</protein>
<sequence length="403" mass="43909">MASSRISTIAGHLKTPSKHGFQPNMVAKVFQLIPGVQSYDWGIQGASSRVAQFAAATKELHFQPENNKPYAELWMGTHPSLPSRAILDSGNEELSSYLAAHPELIGKKVADKFSDEKPGCLPFLFKVLSVGKALSIQAHPDKALGKRLHEARPDVYKDPNHKPEMAIALTSFRGFCGFRPLQEIVGFIKTIPEFAQLVNLSDAELQRASSATDQEEIKSILKTIFSNLMNSPPSTYSPLADHLSRRLSTPDPLQTLPESERHLILNLSSQFPSDIGIFCTFLLNITYLDPGQALFLQANEPHAYLQGEILECMASSDNVVRAGLTPKLRDTDTLVEMCTYQSGSERGSLTAKVWGQGGRRVWGDVEALIYDPPIEEFSVVMVRVRAGGGGVCGDGGAVDCAGA</sequence>
<dbReference type="UniPathway" id="UPA00126">
    <property type="reaction ID" value="UER00423"/>
</dbReference>
<dbReference type="InterPro" id="IPR011051">
    <property type="entry name" value="RmlC_Cupin_sf"/>
</dbReference>
<accession>A0A127ZET3</accession>
<dbReference type="EMBL" id="LK056680">
    <property type="protein sequence ID" value="CDU24631.1"/>
    <property type="molecule type" value="Genomic_DNA"/>
</dbReference>
<evidence type="ECO:0000256" key="14">
    <source>
        <dbReference type="RuleBase" id="RU004248"/>
    </source>
</evidence>
<dbReference type="EC" id="5.3.1.8" evidence="5"/>
<feature type="binding site" evidence="13">
    <location>
        <position position="302"/>
    </location>
    <ligand>
        <name>Zn(2+)</name>
        <dbReference type="ChEBI" id="CHEBI:29105"/>
    </ligand>
</feature>
<feature type="non-terminal residue" evidence="17">
    <location>
        <position position="403"/>
    </location>
</feature>
<dbReference type="InterPro" id="IPR018050">
    <property type="entry name" value="Pmannose_isomerase-type1_CS"/>
</dbReference>
<dbReference type="PRINTS" id="PR00714">
    <property type="entry name" value="MAN6PISMRASE"/>
</dbReference>
<reference evidence="17" key="1">
    <citation type="submission" date="2014-06" db="EMBL/GenBank/DDBJ databases">
        <authorList>
            <person name="Ju J."/>
            <person name="Zhang J."/>
        </authorList>
    </citation>
    <scope>NUCLEOTIDE SEQUENCE</scope>
    <source>
        <strain evidence="17">SscI8</strain>
    </source>
</reference>
<dbReference type="GO" id="GO:0009298">
    <property type="term" value="P:GDP-mannose biosynthetic process"/>
    <property type="evidence" value="ECO:0007669"/>
    <property type="project" value="UniProtKB-UniPathway"/>
</dbReference>
<evidence type="ECO:0000256" key="6">
    <source>
        <dbReference type="ARBA" id="ARBA00018236"/>
    </source>
</evidence>
<dbReference type="OrthoDB" id="6605218at2759"/>
<evidence type="ECO:0000256" key="2">
    <source>
        <dbReference type="ARBA" id="ARBA00002564"/>
    </source>
</evidence>
<dbReference type="PANTHER" id="PTHR10309">
    <property type="entry name" value="MANNOSE-6-PHOSPHATE ISOMERASE"/>
    <property type="match status" value="1"/>
</dbReference>
<evidence type="ECO:0000259" key="16">
    <source>
        <dbReference type="Pfam" id="PF20512"/>
    </source>
</evidence>
<evidence type="ECO:0000256" key="12">
    <source>
        <dbReference type="PIRSR" id="PIRSR001480-1"/>
    </source>
</evidence>
<evidence type="ECO:0000256" key="11">
    <source>
        <dbReference type="ARBA" id="ARBA00030762"/>
    </source>
</evidence>
<feature type="binding site" evidence="13">
    <location>
        <position position="139"/>
    </location>
    <ligand>
        <name>Zn(2+)</name>
        <dbReference type="ChEBI" id="CHEBI:29105"/>
    </ligand>
</feature>
<comment type="pathway">
    <text evidence="3 14">Nucleotide-sugar biosynthesis; GDP-alpha-D-mannose biosynthesis; alpha-D-mannose 1-phosphate from D-fructose 6-phosphate: step 1/2.</text>
</comment>
<keyword evidence="8 13" id="KW-0862">Zinc</keyword>
<organism evidence="17">
    <name type="scientific">Sporisorium scitamineum</name>
    <dbReference type="NCBI Taxonomy" id="49012"/>
    <lineage>
        <taxon>Eukaryota</taxon>
        <taxon>Fungi</taxon>
        <taxon>Dikarya</taxon>
        <taxon>Basidiomycota</taxon>
        <taxon>Ustilaginomycotina</taxon>
        <taxon>Ustilaginomycetes</taxon>
        <taxon>Ustilaginales</taxon>
        <taxon>Ustilaginaceae</taxon>
        <taxon>Sporisorium</taxon>
    </lineage>
</organism>
<dbReference type="GO" id="GO:0005975">
    <property type="term" value="P:carbohydrate metabolic process"/>
    <property type="evidence" value="ECO:0007669"/>
    <property type="project" value="InterPro"/>
</dbReference>
<comment type="function">
    <text evidence="2">Involved in the synthesis of the GDP-mannose and dolichol-phosphate-mannose required for a number of critical mannosyl transfer reactions.</text>
</comment>
<evidence type="ECO:0000256" key="1">
    <source>
        <dbReference type="ARBA" id="ARBA00000757"/>
    </source>
</evidence>
<feature type="binding site" evidence="13">
    <location>
        <position position="137"/>
    </location>
    <ligand>
        <name>Zn(2+)</name>
        <dbReference type="ChEBI" id="CHEBI:29105"/>
    </ligand>
</feature>
<feature type="active site" evidence="12">
    <location>
        <position position="321"/>
    </location>
</feature>
<dbReference type="PIRSF" id="PIRSF001480">
    <property type="entry name" value="Mannose-6-phosphate_isomerase"/>
    <property type="match status" value="1"/>
</dbReference>
<keyword evidence="7 13" id="KW-0479">Metal-binding</keyword>
<dbReference type="AlphaFoldDB" id="A0A127ZET3"/>
<dbReference type="Pfam" id="PF20512">
    <property type="entry name" value="PMI_typeI_hel"/>
    <property type="match status" value="1"/>
</dbReference>